<gene>
    <name evidence="4" type="primary">hypA</name>
    <name evidence="5" type="ORF">ADN00_09700</name>
</gene>
<keyword evidence="3 4" id="KW-0862">Zinc</keyword>
<evidence type="ECO:0000313" key="6">
    <source>
        <dbReference type="Proteomes" id="UP000050417"/>
    </source>
</evidence>
<dbReference type="PIRSF" id="PIRSF004761">
    <property type="entry name" value="Hydrgn_mat_HypA"/>
    <property type="match status" value="1"/>
</dbReference>
<proteinExistence type="inferred from homology"/>
<dbReference type="OrthoDB" id="9800361at2"/>
<keyword evidence="1 4" id="KW-0533">Nickel</keyword>
<feature type="binding site" evidence="4">
    <location>
        <position position="76"/>
    </location>
    <ligand>
        <name>Zn(2+)</name>
        <dbReference type="ChEBI" id="CHEBI:29105"/>
    </ligand>
</feature>
<evidence type="ECO:0000256" key="2">
    <source>
        <dbReference type="ARBA" id="ARBA00022723"/>
    </source>
</evidence>
<dbReference type="GO" id="GO:0008270">
    <property type="term" value="F:zinc ion binding"/>
    <property type="evidence" value="ECO:0007669"/>
    <property type="project" value="UniProtKB-UniRule"/>
</dbReference>
<dbReference type="RefSeq" id="WP_075062803.1">
    <property type="nucleotide sequence ID" value="NZ_LGCL01000024.1"/>
</dbReference>
<feature type="binding site" evidence="4">
    <location>
        <position position="2"/>
    </location>
    <ligand>
        <name>Ni(2+)</name>
        <dbReference type="ChEBI" id="CHEBI:49786"/>
    </ligand>
</feature>
<evidence type="ECO:0000256" key="4">
    <source>
        <dbReference type="HAMAP-Rule" id="MF_00213"/>
    </source>
</evidence>
<dbReference type="GO" id="GO:0016151">
    <property type="term" value="F:nickel cation binding"/>
    <property type="evidence" value="ECO:0007669"/>
    <property type="project" value="UniProtKB-UniRule"/>
</dbReference>
<feature type="binding site" evidence="4">
    <location>
        <position position="89"/>
    </location>
    <ligand>
        <name>Zn(2+)</name>
        <dbReference type="ChEBI" id="CHEBI:29105"/>
    </ligand>
</feature>
<dbReference type="Pfam" id="PF01155">
    <property type="entry name" value="HypA"/>
    <property type="match status" value="1"/>
</dbReference>
<sequence length="113" mass="12195">MHELGIMFNVVRSVESFAQKNGVKTIATLVLQIGELSPVVPQYIEACYPAAVDGTLLQDTELKIEILPGNALCQGCGKVFNLLASGKQCPHCGGQSWEVLSGREFMIKEIVAC</sequence>
<dbReference type="EMBL" id="LGCL01000024">
    <property type="protein sequence ID" value="KPL76868.1"/>
    <property type="molecule type" value="Genomic_DNA"/>
</dbReference>
<feature type="binding site" evidence="4">
    <location>
        <position position="73"/>
    </location>
    <ligand>
        <name>Zn(2+)</name>
        <dbReference type="ChEBI" id="CHEBI:29105"/>
    </ligand>
</feature>
<keyword evidence="6" id="KW-1185">Reference proteome</keyword>
<comment type="caution">
    <text evidence="5">The sequence shown here is derived from an EMBL/GenBank/DDBJ whole genome shotgun (WGS) entry which is preliminary data.</text>
</comment>
<evidence type="ECO:0000256" key="3">
    <source>
        <dbReference type="ARBA" id="ARBA00022833"/>
    </source>
</evidence>
<dbReference type="GO" id="GO:0051604">
    <property type="term" value="P:protein maturation"/>
    <property type="evidence" value="ECO:0007669"/>
    <property type="project" value="InterPro"/>
</dbReference>
<dbReference type="HAMAP" id="MF_00213">
    <property type="entry name" value="HypA_HybF"/>
    <property type="match status" value="1"/>
</dbReference>
<reference evidence="5 6" key="1">
    <citation type="submission" date="2015-07" db="EMBL/GenBank/DDBJ databases">
        <title>Genome sequence of Ornatilinea apprima DSM 23815.</title>
        <authorList>
            <person name="Hemp J."/>
            <person name="Ward L.M."/>
            <person name="Pace L.A."/>
            <person name="Fischer W.W."/>
        </authorList>
    </citation>
    <scope>NUCLEOTIDE SEQUENCE [LARGE SCALE GENOMIC DNA]</scope>
    <source>
        <strain evidence="5 6">P3M-1</strain>
    </source>
</reference>
<dbReference type="PANTHER" id="PTHR34535">
    <property type="entry name" value="HYDROGENASE MATURATION FACTOR HYPA"/>
    <property type="match status" value="1"/>
</dbReference>
<dbReference type="InterPro" id="IPR000688">
    <property type="entry name" value="HypA/HybF"/>
</dbReference>
<comment type="similarity">
    <text evidence="4">Belongs to the HypA/HybF family.</text>
</comment>
<feature type="binding site" evidence="4">
    <location>
        <position position="92"/>
    </location>
    <ligand>
        <name>Zn(2+)</name>
        <dbReference type="ChEBI" id="CHEBI:29105"/>
    </ligand>
</feature>
<dbReference type="PATRIC" id="fig|1134406.4.peg.2397"/>
<dbReference type="Proteomes" id="UP000050417">
    <property type="component" value="Unassembled WGS sequence"/>
</dbReference>
<dbReference type="Gene3D" id="3.30.2320.80">
    <property type="match status" value="1"/>
</dbReference>
<accession>A0A0P6X9E6</accession>
<organism evidence="5 6">
    <name type="scientific">Ornatilinea apprima</name>
    <dbReference type="NCBI Taxonomy" id="1134406"/>
    <lineage>
        <taxon>Bacteria</taxon>
        <taxon>Bacillati</taxon>
        <taxon>Chloroflexota</taxon>
        <taxon>Anaerolineae</taxon>
        <taxon>Anaerolineales</taxon>
        <taxon>Anaerolineaceae</taxon>
        <taxon>Ornatilinea</taxon>
    </lineage>
</organism>
<dbReference type="PANTHER" id="PTHR34535:SF3">
    <property type="entry name" value="HYDROGENASE MATURATION FACTOR HYPA"/>
    <property type="match status" value="1"/>
</dbReference>
<keyword evidence="2 4" id="KW-0479">Metal-binding</keyword>
<evidence type="ECO:0000313" key="5">
    <source>
        <dbReference type="EMBL" id="KPL76868.1"/>
    </source>
</evidence>
<protein>
    <recommendedName>
        <fullName evidence="4">Hydrogenase maturation factor HypA</fullName>
    </recommendedName>
</protein>
<dbReference type="AlphaFoldDB" id="A0A0P6X9E6"/>
<evidence type="ECO:0000256" key="1">
    <source>
        <dbReference type="ARBA" id="ARBA00022596"/>
    </source>
</evidence>
<comment type="function">
    <text evidence="4">Involved in the maturation of [NiFe] hydrogenases. Required for nickel insertion into the metal center of the hydrogenase.</text>
</comment>
<dbReference type="STRING" id="1134406.ADN00_09700"/>
<name>A0A0P6X9E6_9CHLR</name>